<proteinExistence type="predicted"/>
<dbReference type="EMBL" id="CAKXAJ010005490">
    <property type="protein sequence ID" value="CAH2209150.1"/>
    <property type="molecule type" value="Genomic_DNA"/>
</dbReference>
<reference evidence="2" key="1">
    <citation type="submission" date="2022-03" db="EMBL/GenBank/DDBJ databases">
        <authorList>
            <person name="Lindestad O."/>
        </authorList>
    </citation>
    <scope>NUCLEOTIDE SEQUENCE</scope>
</reference>
<organism evidence="2 3">
    <name type="scientific">Pararge aegeria aegeria</name>
    <dbReference type="NCBI Taxonomy" id="348720"/>
    <lineage>
        <taxon>Eukaryota</taxon>
        <taxon>Metazoa</taxon>
        <taxon>Ecdysozoa</taxon>
        <taxon>Arthropoda</taxon>
        <taxon>Hexapoda</taxon>
        <taxon>Insecta</taxon>
        <taxon>Pterygota</taxon>
        <taxon>Neoptera</taxon>
        <taxon>Endopterygota</taxon>
        <taxon>Lepidoptera</taxon>
        <taxon>Glossata</taxon>
        <taxon>Ditrysia</taxon>
        <taxon>Papilionoidea</taxon>
        <taxon>Nymphalidae</taxon>
        <taxon>Satyrinae</taxon>
        <taxon>Satyrini</taxon>
        <taxon>Parargina</taxon>
        <taxon>Pararge</taxon>
    </lineage>
</organism>
<keyword evidence="1" id="KW-1133">Transmembrane helix</keyword>
<evidence type="ECO:0000313" key="2">
    <source>
        <dbReference type="EMBL" id="CAH2209150.1"/>
    </source>
</evidence>
<evidence type="ECO:0000256" key="1">
    <source>
        <dbReference type="SAM" id="Phobius"/>
    </source>
</evidence>
<comment type="caution">
    <text evidence="2">The sequence shown here is derived from an EMBL/GenBank/DDBJ whole genome shotgun (WGS) entry which is preliminary data.</text>
</comment>
<accession>A0A8S4QKN2</accession>
<protein>
    <submittedName>
        <fullName evidence="2">Jg4623 protein</fullName>
    </submittedName>
</protein>
<dbReference type="Proteomes" id="UP000838756">
    <property type="component" value="Unassembled WGS sequence"/>
</dbReference>
<evidence type="ECO:0000313" key="3">
    <source>
        <dbReference type="Proteomes" id="UP000838756"/>
    </source>
</evidence>
<feature type="transmembrane region" description="Helical" evidence="1">
    <location>
        <begin position="87"/>
        <end position="105"/>
    </location>
</feature>
<dbReference type="AlphaFoldDB" id="A0A8S4QKN2"/>
<sequence length="124" mass="14071">MTARASVTARAFMAARASMGSRTASDPAVTPRWAQMKLFNRHLAGGERIEYMGWVHEGLVSGAQPWQTYRPRFLVLKGTDVMLFDVPPVRILRLVFVGLMVLLIYERNRRLNFLSKMGSSRIKS</sequence>
<keyword evidence="3" id="KW-1185">Reference proteome</keyword>
<keyword evidence="1" id="KW-0812">Transmembrane</keyword>
<name>A0A8S4QKN2_9NEOP</name>
<keyword evidence="1" id="KW-0472">Membrane</keyword>
<gene>
    <name evidence="2" type="primary">jg4623</name>
    <name evidence="2" type="ORF">PAEG_LOCUS1552</name>
</gene>
<dbReference type="OrthoDB" id="9975356at2759"/>